<dbReference type="GO" id="GO:0016757">
    <property type="term" value="F:glycosyltransferase activity"/>
    <property type="evidence" value="ECO:0007669"/>
    <property type="project" value="UniProtKB-KW"/>
</dbReference>
<organism evidence="6 7">
    <name type="scientific">Persicobacter diffluens</name>
    <dbReference type="NCBI Taxonomy" id="981"/>
    <lineage>
        <taxon>Bacteria</taxon>
        <taxon>Pseudomonadati</taxon>
        <taxon>Bacteroidota</taxon>
        <taxon>Cytophagia</taxon>
        <taxon>Cytophagales</taxon>
        <taxon>Persicobacteraceae</taxon>
        <taxon>Persicobacter</taxon>
    </lineage>
</organism>
<comment type="caution">
    <text evidence="6">The sequence shown here is derived from an EMBL/GenBank/DDBJ whole genome shotgun (WGS) entry which is preliminary data.</text>
</comment>
<evidence type="ECO:0000256" key="2">
    <source>
        <dbReference type="ARBA" id="ARBA00022676"/>
    </source>
</evidence>
<dbReference type="CDD" id="cd04186">
    <property type="entry name" value="GT_2_like_c"/>
    <property type="match status" value="1"/>
</dbReference>
<proteinExistence type="inferred from homology"/>
<evidence type="ECO:0000256" key="4">
    <source>
        <dbReference type="SAM" id="Phobius"/>
    </source>
</evidence>
<gene>
    <name evidence="6" type="ORF">PEDI_14120</name>
</gene>
<name>A0AAN4VYU2_9BACT</name>
<dbReference type="PANTHER" id="PTHR43179:SF12">
    <property type="entry name" value="GALACTOFURANOSYLTRANSFERASE GLFT2"/>
    <property type="match status" value="1"/>
</dbReference>
<protein>
    <submittedName>
        <fullName evidence="6">Glycosyl transferase</fullName>
    </submittedName>
</protein>
<keyword evidence="4" id="KW-0812">Transmembrane</keyword>
<dbReference type="Proteomes" id="UP001310022">
    <property type="component" value="Unassembled WGS sequence"/>
</dbReference>
<evidence type="ECO:0000259" key="5">
    <source>
        <dbReference type="Pfam" id="PF00535"/>
    </source>
</evidence>
<dbReference type="AlphaFoldDB" id="A0AAN4VYU2"/>
<keyword evidence="7" id="KW-1185">Reference proteome</keyword>
<dbReference type="InterPro" id="IPR029044">
    <property type="entry name" value="Nucleotide-diphossugar_trans"/>
</dbReference>
<evidence type="ECO:0000313" key="6">
    <source>
        <dbReference type="EMBL" id="GJM60860.1"/>
    </source>
</evidence>
<evidence type="ECO:0000256" key="1">
    <source>
        <dbReference type="ARBA" id="ARBA00006739"/>
    </source>
</evidence>
<evidence type="ECO:0000313" key="7">
    <source>
        <dbReference type="Proteomes" id="UP001310022"/>
    </source>
</evidence>
<reference evidence="6 7" key="1">
    <citation type="submission" date="2021-12" db="EMBL/GenBank/DDBJ databases">
        <title>Genome sequencing of bacteria with rrn-lacking chromosome and rrn-plasmid.</title>
        <authorList>
            <person name="Anda M."/>
            <person name="Iwasaki W."/>
        </authorList>
    </citation>
    <scope>NUCLEOTIDE SEQUENCE [LARGE SCALE GENOMIC DNA]</scope>
    <source>
        <strain evidence="6 7">NBRC 15940</strain>
    </source>
</reference>
<keyword evidence="4" id="KW-0472">Membrane</keyword>
<keyword evidence="2" id="KW-0328">Glycosyltransferase</keyword>
<dbReference type="SUPFAM" id="SSF53448">
    <property type="entry name" value="Nucleotide-diphospho-sugar transferases"/>
    <property type="match status" value="1"/>
</dbReference>
<sequence>MSSNKSKVSIIAINYNSTAYTMDFIASIDKYHGKEVEIIIVDNASEVSPKEEILTKFPDVVVLECETNLGFAGGNNLGYRHASGDFIFFANNDTLFTAGLLDGLMQVFQDYPGVGLVCPKIKFFEPYGLIQYAGSTPLNPWTARNSTYGAKEKDLGQYDKTYETAFPHGAAMMVPRAVIEKAGMMPEDYFLYYEELDWGAMLKRAGYKLIYNGKVEIIHRESSSIGKSNPFKTYYMNRNRILFVKRNFPKIHQLFFSLYFGLLAFPKGLLVFALKGEWEHCKALWSAVRWHFKSPLSRAVKYESV</sequence>
<keyword evidence="4" id="KW-1133">Transmembrane helix</keyword>
<evidence type="ECO:0000256" key="3">
    <source>
        <dbReference type="ARBA" id="ARBA00022679"/>
    </source>
</evidence>
<dbReference type="InterPro" id="IPR001173">
    <property type="entry name" value="Glyco_trans_2-like"/>
</dbReference>
<dbReference type="EMBL" id="BQKE01000001">
    <property type="protein sequence ID" value="GJM60860.1"/>
    <property type="molecule type" value="Genomic_DNA"/>
</dbReference>
<keyword evidence="3 6" id="KW-0808">Transferase</keyword>
<comment type="similarity">
    <text evidence="1">Belongs to the glycosyltransferase 2 family.</text>
</comment>
<accession>A0AAN4VYU2</accession>
<dbReference type="RefSeq" id="WP_338236523.1">
    <property type="nucleotide sequence ID" value="NZ_BQKE01000001.1"/>
</dbReference>
<dbReference type="PANTHER" id="PTHR43179">
    <property type="entry name" value="RHAMNOSYLTRANSFERASE WBBL"/>
    <property type="match status" value="1"/>
</dbReference>
<feature type="domain" description="Glycosyltransferase 2-like" evidence="5">
    <location>
        <begin position="9"/>
        <end position="181"/>
    </location>
</feature>
<feature type="transmembrane region" description="Helical" evidence="4">
    <location>
        <begin position="254"/>
        <end position="274"/>
    </location>
</feature>
<dbReference type="Pfam" id="PF00535">
    <property type="entry name" value="Glycos_transf_2"/>
    <property type="match status" value="1"/>
</dbReference>
<dbReference type="Gene3D" id="3.90.550.10">
    <property type="entry name" value="Spore Coat Polysaccharide Biosynthesis Protein SpsA, Chain A"/>
    <property type="match status" value="1"/>
</dbReference>